<sequence>MANGDCRGMCGQLNHQEMARAAIELVRRHHPIYLDLKYYREDAEKWFADTSIVEQLLQGLRKVGLKDFTDSSE</sequence>
<reference evidence="1" key="1">
    <citation type="submission" date="2020-08" db="EMBL/GenBank/DDBJ databases">
        <title>Genomic Encyclopedia of Type Strains, Phase IV (KMG-V): Genome sequencing to study the core and pangenomes of soil and plant-associated prokaryotes.</title>
        <authorList>
            <person name="Whitman W."/>
        </authorList>
    </citation>
    <scope>NUCLEOTIDE SEQUENCE [LARGE SCALE GENOMIC DNA]</scope>
    <source>
        <strain evidence="1">M8UP27</strain>
    </source>
</reference>
<organism evidence="1 2">
    <name type="scientific">Tunturiibacter empetritectus</name>
    <dbReference type="NCBI Taxonomy" id="3069691"/>
    <lineage>
        <taxon>Bacteria</taxon>
        <taxon>Pseudomonadati</taxon>
        <taxon>Acidobacteriota</taxon>
        <taxon>Terriglobia</taxon>
        <taxon>Terriglobales</taxon>
        <taxon>Acidobacteriaceae</taxon>
        <taxon>Tunturiibacter</taxon>
    </lineage>
</organism>
<evidence type="ECO:0000313" key="1">
    <source>
        <dbReference type="EMBL" id="MBB5316495.1"/>
    </source>
</evidence>
<name>A0A7W8MR67_9BACT</name>
<dbReference type="Proteomes" id="UP000568106">
    <property type="component" value="Unassembled WGS sequence"/>
</dbReference>
<gene>
    <name evidence="1" type="ORF">HDF09_001145</name>
</gene>
<evidence type="ECO:0000313" key="2">
    <source>
        <dbReference type="Proteomes" id="UP000568106"/>
    </source>
</evidence>
<dbReference type="AlphaFoldDB" id="A0A7W8MR67"/>
<protein>
    <submittedName>
        <fullName evidence="1">Uncharacterized protein</fullName>
    </submittedName>
</protein>
<keyword evidence="2" id="KW-1185">Reference proteome</keyword>
<proteinExistence type="predicted"/>
<accession>A0A7W8MR67</accession>
<dbReference type="EMBL" id="JACHDY010000001">
    <property type="protein sequence ID" value="MBB5316495.1"/>
    <property type="molecule type" value="Genomic_DNA"/>
</dbReference>
<comment type="caution">
    <text evidence="1">The sequence shown here is derived from an EMBL/GenBank/DDBJ whole genome shotgun (WGS) entry which is preliminary data.</text>
</comment>